<evidence type="ECO:0000256" key="3">
    <source>
        <dbReference type="ARBA" id="ARBA00022833"/>
    </source>
</evidence>
<evidence type="ECO:0000256" key="4">
    <source>
        <dbReference type="PROSITE-ProRule" id="PRU00600"/>
    </source>
</evidence>
<feature type="domain" description="DBF4-type" evidence="6">
    <location>
        <begin position="318"/>
        <end position="354"/>
    </location>
</feature>
<accession>A0ABY7DDI3</accession>
<dbReference type="InterPro" id="IPR038545">
    <property type="entry name" value="Znf_DBF_sf"/>
</dbReference>
<evidence type="ECO:0000313" key="8">
    <source>
        <dbReference type="Proteomes" id="UP001164746"/>
    </source>
</evidence>
<organism evidence="7 8">
    <name type="scientific">Mya arenaria</name>
    <name type="common">Soft-shell clam</name>
    <dbReference type="NCBI Taxonomy" id="6604"/>
    <lineage>
        <taxon>Eukaryota</taxon>
        <taxon>Metazoa</taxon>
        <taxon>Spiralia</taxon>
        <taxon>Lophotrochozoa</taxon>
        <taxon>Mollusca</taxon>
        <taxon>Bivalvia</taxon>
        <taxon>Autobranchia</taxon>
        <taxon>Heteroconchia</taxon>
        <taxon>Euheterodonta</taxon>
        <taxon>Imparidentia</taxon>
        <taxon>Neoheterodontei</taxon>
        <taxon>Myida</taxon>
        <taxon>Myoidea</taxon>
        <taxon>Myidae</taxon>
        <taxon>Mya</taxon>
    </lineage>
</organism>
<feature type="region of interest" description="Disordered" evidence="5">
    <location>
        <begin position="148"/>
        <end position="175"/>
    </location>
</feature>
<keyword evidence="8" id="KW-1185">Reference proteome</keyword>
<name>A0ABY7DDI3_MYAAR</name>
<dbReference type="Pfam" id="PF07535">
    <property type="entry name" value="zf-DBF"/>
    <property type="match status" value="1"/>
</dbReference>
<feature type="compositionally biased region" description="Basic and acidic residues" evidence="5">
    <location>
        <begin position="384"/>
        <end position="394"/>
    </location>
</feature>
<dbReference type="EMBL" id="CP111012">
    <property type="protein sequence ID" value="WAQ94123.1"/>
    <property type="molecule type" value="Genomic_DNA"/>
</dbReference>
<sequence length="479" mass="53942">MEKVLEDTRRPNPRFVASDSESSGERDIRIIRGMEEIKTEQKEIKAMLATVLQHLDVDHRDCQVPEGITLPLYTLEDVERNEGMLQDSTVFKMMVDHLSSIGGSSVKAMSKRVMKVVRKNSAVKRNFPSSDNSVTDFIKDWLRNARDRDGGRQKRMKHSDTSILMPNLLPKPGRPSDPFQYGDGSPTYSPFDCEHSPSPGCTDEKKLSASSLLENAQKWGVKIVSLEGAVKWINRELKKLPTLQPNTKKSSKCISSCEYYTGLKPNGEESQEERGELLAAQEIGYGGGRESADVNSRGDEKTPGAKTSTRQEKRLLLKYDNLDRHVQEECHRLYVKDKTNYAALDSMITSGPSSCTFLHNILTHAAIKRKASTRKLQPIPNSRPPRETDRDHLVVESAAPEVKAWSSPRKLNQQKPAMDENLTKEAFSPKLPKQSSQDVPEWLTDISDSESSRSVTRKTEKEVFLRVAETYQTVGAEHK</sequence>
<protein>
    <recommendedName>
        <fullName evidence="6">DBF4-type domain-containing protein</fullName>
    </recommendedName>
</protein>
<dbReference type="PANTHER" id="PTHR34153">
    <property type="entry name" value="SI:CH211-262H13.3-RELATED-RELATED"/>
    <property type="match status" value="1"/>
</dbReference>
<dbReference type="InterPro" id="IPR006572">
    <property type="entry name" value="Znf_DBF"/>
</dbReference>
<evidence type="ECO:0000256" key="5">
    <source>
        <dbReference type="SAM" id="MobiDB-lite"/>
    </source>
</evidence>
<dbReference type="Proteomes" id="UP001164746">
    <property type="component" value="Chromosome 1"/>
</dbReference>
<keyword evidence="1" id="KW-0479">Metal-binding</keyword>
<evidence type="ECO:0000256" key="2">
    <source>
        <dbReference type="ARBA" id="ARBA00022771"/>
    </source>
</evidence>
<feature type="compositionally biased region" description="Basic and acidic residues" evidence="5">
    <location>
        <begin position="1"/>
        <end position="10"/>
    </location>
</feature>
<dbReference type="PROSITE" id="PS51265">
    <property type="entry name" value="ZF_DBF4"/>
    <property type="match status" value="1"/>
</dbReference>
<feature type="compositionally biased region" description="Basic and acidic residues" evidence="5">
    <location>
        <begin position="290"/>
        <end position="310"/>
    </location>
</feature>
<feature type="region of interest" description="Disordered" evidence="5">
    <location>
        <begin position="370"/>
        <end position="459"/>
    </location>
</feature>
<keyword evidence="3" id="KW-0862">Zinc</keyword>
<gene>
    <name evidence="7" type="ORF">MAR_006594</name>
</gene>
<dbReference type="PANTHER" id="PTHR34153:SF2">
    <property type="entry name" value="SI:CH211-262H13.3-RELATED"/>
    <property type="match status" value="1"/>
</dbReference>
<feature type="region of interest" description="Disordered" evidence="5">
    <location>
        <begin position="1"/>
        <end position="23"/>
    </location>
</feature>
<evidence type="ECO:0000256" key="1">
    <source>
        <dbReference type="ARBA" id="ARBA00022723"/>
    </source>
</evidence>
<reference evidence="7" key="1">
    <citation type="submission" date="2022-11" db="EMBL/GenBank/DDBJ databases">
        <title>Centuries of genome instability and evolution in soft-shell clam transmissible cancer (bioRxiv).</title>
        <authorList>
            <person name="Hart S.F.M."/>
            <person name="Yonemitsu M.A."/>
            <person name="Giersch R.M."/>
            <person name="Beal B.F."/>
            <person name="Arriagada G."/>
            <person name="Davis B.W."/>
            <person name="Ostrander E.A."/>
            <person name="Goff S.P."/>
            <person name="Metzger M.J."/>
        </authorList>
    </citation>
    <scope>NUCLEOTIDE SEQUENCE</scope>
    <source>
        <strain evidence="7">MELC-2E11</strain>
        <tissue evidence="7">Siphon/mantle</tissue>
    </source>
</reference>
<dbReference type="Gene3D" id="6.10.250.3410">
    <property type="entry name" value="DBF zinc finger"/>
    <property type="match status" value="1"/>
</dbReference>
<feature type="region of interest" description="Disordered" evidence="5">
    <location>
        <begin position="285"/>
        <end position="310"/>
    </location>
</feature>
<evidence type="ECO:0000259" key="6">
    <source>
        <dbReference type="PROSITE" id="PS51265"/>
    </source>
</evidence>
<proteinExistence type="predicted"/>
<keyword evidence="2 4" id="KW-0863">Zinc-finger</keyword>
<evidence type="ECO:0000313" key="7">
    <source>
        <dbReference type="EMBL" id="WAQ94123.1"/>
    </source>
</evidence>